<accession>A0ABX7XDA2</accession>
<sequence length="287" mass="33528">MNYIKHLNNFYNKIQIDPEIAPCQIALYLALFQCWNKQRFENPIHIIRDEVMRLSKITSKSTYHRSMKILHNNQYIIYIPSYNPYIGSQIYFKDLTLELKNNNTTQPKKNKAINTVIDTPLEQTSPKKNKPINKVIDTPINTPIEPIYKQENNKQENINSLCKQAQIPFLIFDKNFKNNIAKNQSAGKAEMLQKEKSSVKKEKGTNPTLDQVKEFFQDKDNTSIEAEKFFYYFESNGWLVGGKTKMKNWKAAANNWMINATVFSKNQNNGLQKKLDTSLNKKYDEPL</sequence>
<reference evidence="1 2" key="1">
    <citation type="journal article" date="2021" name="Int. J. Syst. Evol. Microbiol.">
        <title>Faecalibacter bovis sp. nov., isolated from cow faeces.</title>
        <authorList>
            <person name="Li F."/>
            <person name="Zhao W."/>
            <person name="Hong Q."/>
            <person name="Shao Q."/>
            <person name="Song J."/>
            <person name="Yang S."/>
        </authorList>
    </citation>
    <scope>NUCLEOTIDE SEQUENCE [LARGE SCALE GENOMIC DNA]</scope>
    <source>
        <strain evidence="1 2">ZY171143</strain>
    </source>
</reference>
<organism evidence="1 2">
    <name type="scientific">Faecalibacter bovis</name>
    <dbReference type="NCBI Taxonomy" id="2898187"/>
    <lineage>
        <taxon>Bacteria</taxon>
        <taxon>Pseudomonadati</taxon>
        <taxon>Bacteroidota</taxon>
        <taxon>Flavobacteriia</taxon>
        <taxon>Flavobacteriales</taxon>
        <taxon>Weeksellaceae</taxon>
        <taxon>Faecalibacter</taxon>
    </lineage>
</organism>
<dbReference type="Proteomes" id="UP000672011">
    <property type="component" value="Chromosome"/>
</dbReference>
<evidence type="ECO:0000313" key="1">
    <source>
        <dbReference type="EMBL" id="QTV05907.1"/>
    </source>
</evidence>
<protein>
    <submittedName>
        <fullName evidence="1">Transcriptional regulator</fullName>
    </submittedName>
</protein>
<name>A0ABX7XDA2_9FLAO</name>
<dbReference type="RefSeq" id="WP_230476550.1">
    <property type="nucleotide sequence ID" value="NZ_CP072842.1"/>
</dbReference>
<keyword evidence="2" id="KW-1185">Reference proteome</keyword>
<proteinExistence type="predicted"/>
<dbReference type="EMBL" id="CP072842">
    <property type="protein sequence ID" value="QTV05907.1"/>
    <property type="molecule type" value="Genomic_DNA"/>
</dbReference>
<reference evidence="2" key="2">
    <citation type="submission" date="2021-04" db="EMBL/GenBank/DDBJ databases">
        <title>Taxonomy of Flavobacteriaceae bacterium ZY171143.</title>
        <authorList>
            <person name="Li F."/>
        </authorList>
    </citation>
    <scope>NUCLEOTIDE SEQUENCE [LARGE SCALE GENOMIC DNA]</scope>
    <source>
        <strain evidence="2">ZY171143</strain>
    </source>
</reference>
<gene>
    <name evidence="1" type="ORF">J9309_00725</name>
</gene>
<evidence type="ECO:0000313" key="2">
    <source>
        <dbReference type="Proteomes" id="UP000672011"/>
    </source>
</evidence>